<keyword evidence="8" id="KW-0406">Ion transport</keyword>
<evidence type="ECO:0000256" key="8">
    <source>
        <dbReference type="ARBA" id="ARBA00023065"/>
    </source>
</evidence>
<evidence type="ECO:0000256" key="11">
    <source>
        <dbReference type="SAM" id="Phobius"/>
    </source>
</evidence>
<dbReference type="RefSeq" id="WP_245751479.1">
    <property type="nucleotide sequence ID" value="NZ_FOGD01000012.1"/>
</dbReference>
<dbReference type="GO" id="GO:0001508">
    <property type="term" value="P:action potential"/>
    <property type="evidence" value="ECO:0007669"/>
    <property type="project" value="TreeGrafter"/>
</dbReference>
<evidence type="ECO:0000256" key="7">
    <source>
        <dbReference type="ARBA" id="ARBA00022989"/>
    </source>
</evidence>
<evidence type="ECO:0000259" key="12">
    <source>
        <dbReference type="Pfam" id="PF00520"/>
    </source>
</evidence>
<evidence type="ECO:0000313" key="14">
    <source>
        <dbReference type="Proteomes" id="UP000199766"/>
    </source>
</evidence>
<dbReference type="GO" id="GO:0005249">
    <property type="term" value="F:voltage-gated potassium channel activity"/>
    <property type="evidence" value="ECO:0007669"/>
    <property type="project" value="InterPro"/>
</dbReference>
<keyword evidence="2" id="KW-0813">Transport</keyword>
<gene>
    <name evidence="13" type="ORF">SAMN02982919_02839</name>
</gene>
<organism evidence="13 14">
    <name type="scientific">Giesbergeria anulus</name>
    <dbReference type="NCBI Taxonomy" id="180197"/>
    <lineage>
        <taxon>Bacteria</taxon>
        <taxon>Pseudomonadati</taxon>
        <taxon>Pseudomonadota</taxon>
        <taxon>Betaproteobacteria</taxon>
        <taxon>Burkholderiales</taxon>
        <taxon>Comamonadaceae</taxon>
        <taxon>Giesbergeria</taxon>
    </lineage>
</organism>
<dbReference type="STRING" id="180197.SAMN02982919_02839"/>
<comment type="subcellular location">
    <subcellularLocation>
        <location evidence="1">Membrane</location>
        <topology evidence="1">Multi-pass membrane protein</topology>
    </subcellularLocation>
</comment>
<dbReference type="InterPro" id="IPR028325">
    <property type="entry name" value="VG_K_chnl"/>
</dbReference>
<evidence type="ECO:0000256" key="4">
    <source>
        <dbReference type="ARBA" id="ARBA00022692"/>
    </source>
</evidence>
<dbReference type="GO" id="GO:0008076">
    <property type="term" value="C:voltage-gated potassium channel complex"/>
    <property type="evidence" value="ECO:0007669"/>
    <property type="project" value="InterPro"/>
</dbReference>
<feature type="transmembrane region" description="Helical" evidence="11">
    <location>
        <begin position="193"/>
        <end position="214"/>
    </location>
</feature>
<keyword evidence="9 11" id="KW-0472">Membrane</keyword>
<keyword evidence="10 13" id="KW-0407">Ion channel</keyword>
<reference evidence="13 14" key="1">
    <citation type="submission" date="2016-10" db="EMBL/GenBank/DDBJ databases">
        <authorList>
            <person name="de Groot N.N."/>
        </authorList>
    </citation>
    <scope>NUCLEOTIDE SEQUENCE [LARGE SCALE GENOMIC DNA]</scope>
    <source>
        <strain evidence="13 14">ATCC 35958</strain>
    </source>
</reference>
<evidence type="ECO:0000256" key="2">
    <source>
        <dbReference type="ARBA" id="ARBA00022448"/>
    </source>
</evidence>
<feature type="transmembrane region" description="Helical" evidence="11">
    <location>
        <begin position="67"/>
        <end position="85"/>
    </location>
</feature>
<proteinExistence type="predicted"/>
<keyword evidence="5" id="KW-0631">Potassium channel</keyword>
<protein>
    <submittedName>
        <fullName evidence="13">Voltage-gated potassium channel</fullName>
    </submittedName>
</protein>
<dbReference type="EMBL" id="FOGD01000012">
    <property type="protein sequence ID" value="SER69247.1"/>
    <property type="molecule type" value="Genomic_DNA"/>
</dbReference>
<dbReference type="InterPro" id="IPR005821">
    <property type="entry name" value="Ion_trans_dom"/>
</dbReference>
<feature type="domain" description="Ion transport" evidence="12">
    <location>
        <begin position="67"/>
        <end position="276"/>
    </location>
</feature>
<feature type="transmembrane region" description="Helical" evidence="11">
    <location>
        <begin position="252"/>
        <end position="274"/>
    </location>
</feature>
<name>A0A1H9R9G5_9BURK</name>
<dbReference type="PANTHER" id="PTHR11537">
    <property type="entry name" value="VOLTAGE-GATED POTASSIUM CHANNEL"/>
    <property type="match status" value="1"/>
</dbReference>
<feature type="transmembrane region" description="Helical" evidence="11">
    <location>
        <begin position="97"/>
        <end position="119"/>
    </location>
</feature>
<dbReference type="PRINTS" id="PR00169">
    <property type="entry name" value="KCHANNEL"/>
</dbReference>
<dbReference type="Gene3D" id="1.10.287.70">
    <property type="match status" value="1"/>
</dbReference>
<dbReference type="AlphaFoldDB" id="A0A1H9R9G5"/>
<dbReference type="Pfam" id="PF00520">
    <property type="entry name" value="Ion_trans"/>
    <property type="match status" value="1"/>
</dbReference>
<keyword evidence="4 11" id="KW-0812">Transmembrane</keyword>
<sequence length="345" mass="37685">MRKVRSALGKDAVSSVAMSVAPLPSAGAGAALPAPESHPDHFGAPAAGWRLRLYTVVFRSDTPAGLWFDKLLIVLIVTSVLVVMIESVETLPDWLHRWLAVAELVFTIIFTLEYLARLLCVRRPWRYARSFFGLIDLLSVLPTYLALFVPGLHVLIDVRVLRLLRVFRIFKLTAFVTEYQALGGALAASWRKIMVFLSVVLMIVLVMGTLMYVVEGPENGFTNIPTAVYWAITTMTTVGFGDITPKTDLGRLIASLMMLLGWGTLAVPTGIVTAEMSWQRRVHEQPTLQQPCPGCGSRDHSLHAQYCQHCGSLLKIAVPAVAQGATMAHHENHSSSATAGGPRSG</sequence>
<dbReference type="Proteomes" id="UP000199766">
    <property type="component" value="Unassembled WGS sequence"/>
</dbReference>
<keyword evidence="3" id="KW-0633">Potassium transport</keyword>
<evidence type="ECO:0000256" key="5">
    <source>
        <dbReference type="ARBA" id="ARBA00022826"/>
    </source>
</evidence>
<evidence type="ECO:0000256" key="10">
    <source>
        <dbReference type="ARBA" id="ARBA00023303"/>
    </source>
</evidence>
<evidence type="ECO:0000313" key="13">
    <source>
        <dbReference type="EMBL" id="SER69247.1"/>
    </source>
</evidence>
<evidence type="ECO:0000256" key="1">
    <source>
        <dbReference type="ARBA" id="ARBA00004141"/>
    </source>
</evidence>
<feature type="transmembrane region" description="Helical" evidence="11">
    <location>
        <begin position="131"/>
        <end position="156"/>
    </location>
</feature>
<keyword evidence="7 11" id="KW-1133">Transmembrane helix</keyword>
<accession>A0A1H9R9G5</accession>
<evidence type="ECO:0000256" key="9">
    <source>
        <dbReference type="ARBA" id="ARBA00023136"/>
    </source>
</evidence>
<dbReference type="PANTHER" id="PTHR11537:SF254">
    <property type="entry name" value="POTASSIUM VOLTAGE-GATED CHANNEL PROTEIN SHAB"/>
    <property type="match status" value="1"/>
</dbReference>
<keyword evidence="6" id="KW-0630">Potassium</keyword>
<dbReference type="SUPFAM" id="SSF81324">
    <property type="entry name" value="Voltage-gated potassium channels"/>
    <property type="match status" value="1"/>
</dbReference>
<evidence type="ECO:0000256" key="3">
    <source>
        <dbReference type="ARBA" id="ARBA00022538"/>
    </source>
</evidence>
<keyword evidence="14" id="KW-1185">Reference proteome</keyword>
<evidence type="ECO:0000256" key="6">
    <source>
        <dbReference type="ARBA" id="ARBA00022958"/>
    </source>
</evidence>